<keyword evidence="4" id="KW-0645">Protease</keyword>
<feature type="domain" description="Peptidase M50" evidence="12">
    <location>
        <begin position="10"/>
        <end position="453"/>
    </location>
</feature>
<keyword evidence="5 11" id="KW-0812">Transmembrane</keyword>
<dbReference type="SUPFAM" id="SSF50156">
    <property type="entry name" value="PDZ domain-like"/>
    <property type="match status" value="2"/>
</dbReference>
<evidence type="ECO:0000256" key="9">
    <source>
        <dbReference type="ARBA" id="ARBA00023049"/>
    </source>
</evidence>
<comment type="cofactor">
    <cofactor evidence="1 11">
        <name>Zn(2+)</name>
        <dbReference type="ChEBI" id="CHEBI:29105"/>
    </cofactor>
</comment>
<evidence type="ECO:0000256" key="5">
    <source>
        <dbReference type="ARBA" id="ARBA00022692"/>
    </source>
</evidence>
<sequence length="468" mass="51501">MNGLIMAGQLLLGLSILVILHELGHFLAARAFGIKVEKFYLFFDAWGVKLVSFKVGETEYGIGWLPLGGYVKISGMIDESMDTEQMALPAEPWEFRSKPAWQRLIVMLGGIIVNIIVGILIFWMITFKYGENYTPNDQLTNGVSPGVIGKGIGLQNGDKILAINGQKVVRFEELMSSKVLLGSPKLTIARNGQAMDYKVPETILDSISKYGGIGQFATPRLVVKNIDTVFNPEGNKVRPKGLIDWIKNLFGKYKQVQYSTAAFTVGLQKGDSIISVNHKELRFADQIIGEVKASAGKIINIQVARKGKVLDFNPTVAKDGTIGMGFAFAKLPTKHVDFGFLESFSVGTNKAWTTFSDNAKGIWKMITGKVSARNISSPIGIAQVYGSDFDWENFWRLTGLISIALAFMNLLPIPALDGGHVVFLIIEMIKGKPLSDKFMERAQIVGFVILLSLMVFAFGNDILKLFGK</sequence>
<evidence type="ECO:0000259" key="12">
    <source>
        <dbReference type="Pfam" id="PF02163"/>
    </source>
</evidence>
<dbReference type="EC" id="3.4.24.-" evidence="11"/>
<evidence type="ECO:0000256" key="1">
    <source>
        <dbReference type="ARBA" id="ARBA00001947"/>
    </source>
</evidence>
<reference evidence="13 14" key="1">
    <citation type="submission" date="2024-01" db="EMBL/GenBank/DDBJ databases">
        <title>Pedobacter sp. nov., isolated from fresh soil.</title>
        <authorList>
            <person name="Le N.T.T."/>
        </authorList>
    </citation>
    <scope>NUCLEOTIDE SEQUENCE [LARGE SCALE GENOMIC DNA]</scope>
    <source>
        <strain evidence="13 14">KR3-3</strain>
    </source>
</reference>
<dbReference type="PANTHER" id="PTHR42837">
    <property type="entry name" value="REGULATOR OF SIGMA-E PROTEASE RSEP"/>
    <property type="match status" value="1"/>
</dbReference>
<dbReference type="Proteomes" id="UP001336835">
    <property type="component" value="Unassembled WGS sequence"/>
</dbReference>
<gene>
    <name evidence="13" type="primary">rseP</name>
    <name evidence="13" type="ORF">VRU48_07295</name>
</gene>
<evidence type="ECO:0000313" key="14">
    <source>
        <dbReference type="Proteomes" id="UP001336835"/>
    </source>
</evidence>
<protein>
    <recommendedName>
        <fullName evidence="11">Zinc metalloprotease</fullName>
        <ecNumber evidence="11">3.4.24.-</ecNumber>
    </recommendedName>
</protein>
<keyword evidence="7 11" id="KW-0862">Zinc</keyword>
<dbReference type="Pfam" id="PF02163">
    <property type="entry name" value="Peptidase_M50"/>
    <property type="match status" value="1"/>
</dbReference>
<comment type="subcellular location">
    <subcellularLocation>
        <location evidence="2">Membrane</location>
        <topology evidence="2">Multi-pass membrane protein</topology>
    </subcellularLocation>
</comment>
<dbReference type="CDD" id="cd06163">
    <property type="entry name" value="S2P-M50_PDZ_RseP-like"/>
    <property type="match status" value="2"/>
</dbReference>
<keyword evidence="10 11" id="KW-0472">Membrane</keyword>
<evidence type="ECO:0000313" key="13">
    <source>
        <dbReference type="EMBL" id="MEE1944904.1"/>
    </source>
</evidence>
<dbReference type="EMBL" id="JAZDQT010000001">
    <property type="protein sequence ID" value="MEE1944904.1"/>
    <property type="molecule type" value="Genomic_DNA"/>
</dbReference>
<keyword evidence="6 11" id="KW-0378">Hydrolase</keyword>
<dbReference type="RefSeq" id="WP_330107263.1">
    <property type="nucleotide sequence ID" value="NZ_JAZDQT010000001.1"/>
</dbReference>
<dbReference type="NCBIfam" id="TIGR00054">
    <property type="entry name" value="RIP metalloprotease RseP"/>
    <property type="match status" value="1"/>
</dbReference>
<feature type="transmembrane region" description="Helical" evidence="11">
    <location>
        <begin position="104"/>
        <end position="125"/>
    </location>
</feature>
<name>A0ABU7I6N6_9SPHI</name>
<feature type="transmembrane region" description="Helical" evidence="11">
    <location>
        <begin position="394"/>
        <end position="413"/>
    </location>
</feature>
<feature type="transmembrane region" description="Helical" evidence="11">
    <location>
        <begin position="444"/>
        <end position="463"/>
    </location>
</feature>
<keyword evidence="14" id="KW-1185">Reference proteome</keyword>
<dbReference type="InterPro" id="IPR008915">
    <property type="entry name" value="Peptidase_M50"/>
</dbReference>
<evidence type="ECO:0000256" key="6">
    <source>
        <dbReference type="ARBA" id="ARBA00022801"/>
    </source>
</evidence>
<evidence type="ECO:0000256" key="10">
    <source>
        <dbReference type="ARBA" id="ARBA00023136"/>
    </source>
</evidence>
<evidence type="ECO:0000256" key="7">
    <source>
        <dbReference type="ARBA" id="ARBA00022833"/>
    </source>
</evidence>
<proteinExistence type="inferred from homology"/>
<evidence type="ECO:0000256" key="4">
    <source>
        <dbReference type="ARBA" id="ARBA00022670"/>
    </source>
</evidence>
<evidence type="ECO:0000256" key="3">
    <source>
        <dbReference type="ARBA" id="ARBA00007931"/>
    </source>
</evidence>
<dbReference type="InterPro" id="IPR004387">
    <property type="entry name" value="Pept_M50_Zn"/>
</dbReference>
<dbReference type="Gene3D" id="2.30.42.10">
    <property type="match status" value="2"/>
</dbReference>
<comment type="similarity">
    <text evidence="3 11">Belongs to the peptidase M50B family.</text>
</comment>
<keyword evidence="8 11" id="KW-1133">Transmembrane helix</keyword>
<comment type="caution">
    <text evidence="13">The sequence shown here is derived from an EMBL/GenBank/DDBJ whole genome shotgun (WGS) entry which is preliminary data.</text>
</comment>
<evidence type="ECO:0000256" key="2">
    <source>
        <dbReference type="ARBA" id="ARBA00004141"/>
    </source>
</evidence>
<accession>A0ABU7I6N6</accession>
<keyword evidence="11" id="KW-0479">Metal-binding</keyword>
<dbReference type="GO" id="GO:0008237">
    <property type="term" value="F:metallopeptidase activity"/>
    <property type="evidence" value="ECO:0007669"/>
    <property type="project" value="UniProtKB-KW"/>
</dbReference>
<dbReference type="PANTHER" id="PTHR42837:SF2">
    <property type="entry name" value="MEMBRANE METALLOPROTEASE ARASP2, CHLOROPLASTIC-RELATED"/>
    <property type="match status" value="1"/>
</dbReference>
<keyword evidence="9 11" id="KW-0482">Metalloprotease</keyword>
<evidence type="ECO:0000256" key="8">
    <source>
        <dbReference type="ARBA" id="ARBA00022989"/>
    </source>
</evidence>
<organism evidence="13 14">
    <name type="scientific">Pedobacter albus</name>
    <dbReference type="NCBI Taxonomy" id="3113905"/>
    <lineage>
        <taxon>Bacteria</taxon>
        <taxon>Pseudomonadati</taxon>
        <taxon>Bacteroidota</taxon>
        <taxon>Sphingobacteriia</taxon>
        <taxon>Sphingobacteriales</taxon>
        <taxon>Sphingobacteriaceae</taxon>
        <taxon>Pedobacter</taxon>
    </lineage>
</organism>
<evidence type="ECO:0000256" key="11">
    <source>
        <dbReference type="RuleBase" id="RU362031"/>
    </source>
</evidence>
<dbReference type="InterPro" id="IPR036034">
    <property type="entry name" value="PDZ_sf"/>
</dbReference>